<dbReference type="Proteomes" id="UP000295083">
    <property type="component" value="Unassembled WGS sequence"/>
</dbReference>
<comment type="caution">
    <text evidence="2">The sequence shown here is derived from an EMBL/GenBank/DDBJ whole genome shotgun (WGS) entry which is preliminary data.</text>
</comment>
<keyword evidence="3" id="KW-1185">Reference proteome</keyword>
<name>A0A4R8QBB8_9PEZI</name>
<proteinExistence type="predicted"/>
<evidence type="ECO:0000313" key="3">
    <source>
        <dbReference type="Proteomes" id="UP000295083"/>
    </source>
</evidence>
<evidence type="ECO:0000313" key="2">
    <source>
        <dbReference type="EMBL" id="TDZ35898.1"/>
    </source>
</evidence>
<sequence length="147" mass="16162">MSQNSVSSLAASHYAASNFQADAKFGQPAPRAILPHFRNHRLRNRKARPSQLSRARLWETPEMWGAKPPFLVMKPPSAGSPCLRTLLALSISSPVSDRTRGSKHPTLQRGPRTRNSHEMKLKRLAGDMAQMGLAVDLIGPSSCLRLA</sequence>
<protein>
    <submittedName>
        <fullName evidence="2">Uncharacterized protein</fullName>
    </submittedName>
</protein>
<organism evidence="2 3">
    <name type="scientific">Colletotrichum spinosum</name>
    <dbReference type="NCBI Taxonomy" id="1347390"/>
    <lineage>
        <taxon>Eukaryota</taxon>
        <taxon>Fungi</taxon>
        <taxon>Dikarya</taxon>
        <taxon>Ascomycota</taxon>
        <taxon>Pezizomycotina</taxon>
        <taxon>Sordariomycetes</taxon>
        <taxon>Hypocreomycetidae</taxon>
        <taxon>Glomerellales</taxon>
        <taxon>Glomerellaceae</taxon>
        <taxon>Colletotrichum</taxon>
        <taxon>Colletotrichum orbiculare species complex</taxon>
    </lineage>
</organism>
<gene>
    <name evidence="2" type="ORF">C8035_v008341</name>
</gene>
<dbReference type="AlphaFoldDB" id="A0A4R8QBB8"/>
<evidence type="ECO:0000256" key="1">
    <source>
        <dbReference type="SAM" id="MobiDB-lite"/>
    </source>
</evidence>
<reference evidence="2 3" key="1">
    <citation type="submission" date="2018-11" db="EMBL/GenBank/DDBJ databases">
        <title>Genome sequence and assembly of Colletotrichum spinosum.</title>
        <authorList>
            <person name="Gan P."/>
            <person name="Shirasu K."/>
        </authorList>
    </citation>
    <scope>NUCLEOTIDE SEQUENCE [LARGE SCALE GENOMIC DNA]</scope>
    <source>
        <strain evidence="2 3">CBS 515.97</strain>
    </source>
</reference>
<dbReference type="EMBL" id="QAPG01000036">
    <property type="protein sequence ID" value="TDZ35898.1"/>
    <property type="molecule type" value="Genomic_DNA"/>
</dbReference>
<feature type="region of interest" description="Disordered" evidence="1">
    <location>
        <begin position="94"/>
        <end position="117"/>
    </location>
</feature>
<accession>A0A4R8QBB8</accession>